<dbReference type="CDD" id="cd00371">
    <property type="entry name" value="HMA"/>
    <property type="match status" value="1"/>
</dbReference>
<dbReference type="SUPFAM" id="SSF55008">
    <property type="entry name" value="HMA, heavy metal-associated domain"/>
    <property type="match status" value="1"/>
</dbReference>
<dbReference type="GO" id="GO:0005507">
    <property type="term" value="F:copper ion binding"/>
    <property type="evidence" value="ECO:0007669"/>
    <property type="project" value="InterPro"/>
</dbReference>
<dbReference type="InterPro" id="IPR036163">
    <property type="entry name" value="HMA_dom_sf"/>
</dbReference>
<evidence type="ECO:0000256" key="1">
    <source>
        <dbReference type="ARBA" id="ARBA00022723"/>
    </source>
</evidence>
<proteinExistence type="predicted"/>
<dbReference type="InterPro" id="IPR006121">
    <property type="entry name" value="HMA_dom"/>
</dbReference>
<feature type="domain" description="HMA" evidence="2">
    <location>
        <begin position="36"/>
        <end position="103"/>
    </location>
</feature>
<keyword evidence="4" id="KW-1185">Reference proteome</keyword>
<keyword evidence="1" id="KW-0479">Metal-binding</keyword>
<dbReference type="AlphaFoldDB" id="A0AA41QYI6"/>
<dbReference type="EMBL" id="JALGAR010000009">
    <property type="protein sequence ID" value="MCI4660086.1"/>
    <property type="molecule type" value="Genomic_DNA"/>
</dbReference>
<evidence type="ECO:0000259" key="2">
    <source>
        <dbReference type="PROSITE" id="PS50846"/>
    </source>
</evidence>
<dbReference type="Proteomes" id="UP001165341">
    <property type="component" value="Unassembled WGS sequence"/>
</dbReference>
<protein>
    <submittedName>
        <fullName evidence="3">Heavy-metal-associated domain-containing protein</fullName>
    </submittedName>
</protein>
<comment type="caution">
    <text evidence="3">The sequence shown here is derived from an EMBL/GenBank/DDBJ whole genome shotgun (WGS) entry which is preliminary data.</text>
</comment>
<name>A0AA41QYI6_9MICO</name>
<dbReference type="PROSITE" id="PS01047">
    <property type="entry name" value="HMA_1"/>
    <property type="match status" value="1"/>
</dbReference>
<dbReference type="InterPro" id="IPR017969">
    <property type="entry name" value="Heavy-metal-associated_CS"/>
</dbReference>
<dbReference type="PRINTS" id="PR00944">
    <property type="entry name" value="CUEXPORT"/>
</dbReference>
<dbReference type="PROSITE" id="PS50846">
    <property type="entry name" value="HMA_2"/>
    <property type="match status" value="1"/>
</dbReference>
<dbReference type="Gene3D" id="3.30.70.100">
    <property type="match status" value="1"/>
</dbReference>
<gene>
    <name evidence="3" type="ORF">MQH31_19945</name>
</gene>
<dbReference type="RefSeq" id="WP_134564074.1">
    <property type="nucleotide sequence ID" value="NZ_JALGAR010000009.1"/>
</dbReference>
<evidence type="ECO:0000313" key="4">
    <source>
        <dbReference type="Proteomes" id="UP001165341"/>
    </source>
</evidence>
<dbReference type="InterPro" id="IPR000428">
    <property type="entry name" value="Cu-bd"/>
</dbReference>
<accession>A0AA41QYI6</accession>
<dbReference type="Pfam" id="PF00403">
    <property type="entry name" value="HMA"/>
    <property type="match status" value="1"/>
</dbReference>
<evidence type="ECO:0000313" key="3">
    <source>
        <dbReference type="EMBL" id="MCI4660086.1"/>
    </source>
</evidence>
<organism evidence="3 4">
    <name type="scientific">Cryobacterium zhongshanensis</name>
    <dbReference type="NCBI Taxonomy" id="2928153"/>
    <lineage>
        <taxon>Bacteria</taxon>
        <taxon>Bacillati</taxon>
        <taxon>Actinomycetota</taxon>
        <taxon>Actinomycetes</taxon>
        <taxon>Micrococcales</taxon>
        <taxon>Microbacteriaceae</taxon>
        <taxon>Cryobacterium</taxon>
    </lineage>
</organism>
<reference evidence="3" key="1">
    <citation type="submission" date="2022-03" db="EMBL/GenBank/DDBJ databases">
        <title>Cryobacterium sp. nov. strain ZS14-85, isolated from Antarctic soil.</title>
        <authorList>
            <person name="Li J."/>
            <person name="Niu G."/>
        </authorList>
    </citation>
    <scope>NUCLEOTIDE SEQUENCE</scope>
    <source>
        <strain evidence="3">ZS14-85</strain>
    </source>
</reference>
<sequence>MSETTVNDLGLTDASCACGTHTQSRANQAAAPADGATNTFRVLGMTCSHCVASVTKEIGKLARAEDVNVDLVPGGVSLVTVTGAPLDRTAVAAAIDEAGYELVAES</sequence>
<dbReference type="GO" id="GO:0006825">
    <property type="term" value="P:copper ion transport"/>
    <property type="evidence" value="ECO:0007669"/>
    <property type="project" value="InterPro"/>
</dbReference>